<dbReference type="NCBIfam" id="TIGR01552">
    <property type="entry name" value="phd_fam"/>
    <property type="match status" value="1"/>
</dbReference>
<dbReference type="SUPFAM" id="SSF143120">
    <property type="entry name" value="YefM-like"/>
    <property type="match status" value="1"/>
</dbReference>
<dbReference type="PANTHER" id="PTHR35377">
    <property type="entry name" value="ANTITOXIN VAPB49-RELATED-RELATED"/>
    <property type="match status" value="1"/>
</dbReference>
<evidence type="ECO:0000313" key="4">
    <source>
        <dbReference type="Proteomes" id="UP001501057"/>
    </source>
</evidence>
<dbReference type="Gene3D" id="3.40.1620.10">
    <property type="entry name" value="YefM-like domain"/>
    <property type="match status" value="1"/>
</dbReference>
<accession>A0ABN2JTZ8</accession>
<dbReference type="Pfam" id="PF02604">
    <property type="entry name" value="PhdYeFM_antitox"/>
    <property type="match status" value="1"/>
</dbReference>
<dbReference type="InterPro" id="IPR051416">
    <property type="entry name" value="phD-YefM_TA_antitoxins"/>
</dbReference>
<dbReference type="PANTHER" id="PTHR35377:SF8">
    <property type="entry name" value="ANTITOXIN VAPB22"/>
    <property type="match status" value="1"/>
</dbReference>
<gene>
    <name evidence="3" type="ORF">GCM10009710_18480</name>
</gene>
<proteinExistence type="inferred from homology"/>
<evidence type="ECO:0000256" key="2">
    <source>
        <dbReference type="RuleBase" id="RU362080"/>
    </source>
</evidence>
<dbReference type="Proteomes" id="UP001501057">
    <property type="component" value="Unassembled WGS sequence"/>
</dbReference>
<dbReference type="InterPro" id="IPR036165">
    <property type="entry name" value="YefM-like_sf"/>
</dbReference>
<sequence>MYMSVHAMSEARANLAALLDAVERGEEVVITRHGRPAARLVAAAAAHERPADLMLAAGRLVVELDQARSDLVPDPVVADGPSADELVEALRRDRAAW</sequence>
<name>A0ABN2JTZ8_9ACTN</name>
<evidence type="ECO:0000313" key="3">
    <source>
        <dbReference type="EMBL" id="GAA1738476.1"/>
    </source>
</evidence>
<keyword evidence="4" id="KW-1185">Reference proteome</keyword>
<comment type="similarity">
    <text evidence="1 2">Belongs to the phD/YefM antitoxin family.</text>
</comment>
<protein>
    <recommendedName>
        <fullName evidence="2">Antitoxin</fullName>
    </recommendedName>
</protein>
<evidence type="ECO:0000256" key="1">
    <source>
        <dbReference type="ARBA" id="ARBA00009981"/>
    </source>
</evidence>
<comment type="function">
    <text evidence="2">Antitoxin component of a type II toxin-antitoxin (TA) system.</text>
</comment>
<reference evidence="3 4" key="1">
    <citation type="journal article" date="2019" name="Int. J. Syst. Evol. Microbiol.">
        <title>The Global Catalogue of Microorganisms (GCM) 10K type strain sequencing project: providing services to taxonomists for standard genome sequencing and annotation.</title>
        <authorList>
            <consortium name="The Broad Institute Genomics Platform"/>
            <consortium name="The Broad Institute Genome Sequencing Center for Infectious Disease"/>
            <person name="Wu L."/>
            <person name="Ma J."/>
        </authorList>
    </citation>
    <scope>NUCLEOTIDE SEQUENCE [LARGE SCALE GENOMIC DNA]</scope>
    <source>
        <strain evidence="3 4">JCM 13518</strain>
    </source>
</reference>
<comment type="caution">
    <text evidence="3">The sequence shown here is derived from an EMBL/GenBank/DDBJ whole genome shotgun (WGS) entry which is preliminary data.</text>
</comment>
<dbReference type="EMBL" id="BAAAME010000004">
    <property type="protein sequence ID" value="GAA1738476.1"/>
    <property type="molecule type" value="Genomic_DNA"/>
</dbReference>
<dbReference type="InterPro" id="IPR006442">
    <property type="entry name" value="Antitoxin_Phd/YefM"/>
</dbReference>
<organism evidence="3 4">
    <name type="scientific">Aeromicrobium alkaliterrae</name>
    <dbReference type="NCBI Taxonomy" id="302168"/>
    <lineage>
        <taxon>Bacteria</taxon>
        <taxon>Bacillati</taxon>
        <taxon>Actinomycetota</taxon>
        <taxon>Actinomycetes</taxon>
        <taxon>Propionibacteriales</taxon>
        <taxon>Nocardioidaceae</taxon>
        <taxon>Aeromicrobium</taxon>
    </lineage>
</organism>